<proteinExistence type="predicted"/>
<dbReference type="AlphaFoldDB" id="A0AB39XG77"/>
<sequence>MGVRSRLAVLLRTLLAPAAGAVVIFWVALVAIPAHAQIRIQDVPLDLGLAAETKLRPFGTFETATTTASFAVRNVQASLDGTLPSLNSGMACGSANRTQVSFKSISLQQSYAENAPLVINAEAHIRDCHSVPLYEGNIAVSIPVTLSHTAQAVTLQAGAFDVVPSGFTFVGFVPAPNPYLASKTRSLVSPKIANLLAIINAQIRRGVTSVKHLMSNYSVAIQSAKIGTQNGDLVINLQLTGQVPLTSANKWLRSAL</sequence>
<accession>A0AB39XG77</accession>
<evidence type="ECO:0000313" key="1">
    <source>
        <dbReference type="EMBL" id="XDV56910.1"/>
    </source>
</evidence>
<name>A0AB39XG77_9BRAD</name>
<gene>
    <name evidence="1" type="ORF">AB8Z38_30645</name>
</gene>
<dbReference type="RefSeq" id="WP_369721344.1">
    <property type="nucleotide sequence ID" value="NZ_CP165734.1"/>
</dbReference>
<protein>
    <recommendedName>
        <fullName evidence="2">DUF4403 domain-containing protein</fullName>
    </recommendedName>
</protein>
<dbReference type="EMBL" id="CP165734">
    <property type="protein sequence ID" value="XDV56910.1"/>
    <property type="molecule type" value="Genomic_DNA"/>
</dbReference>
<reference evidence="1" key="1">
    <citation type="submission" date="2024-08" db="EMBL/GenBank/DDBJ databases">
        <authorList>
            <person name="Chaddad Z."/>
            <person name="Lamrabet M."/>
            <person name="Bouhnik O."/>
            <person name="Alami S."/>
            <person name="Wipf D."/>
            <person name="Courty P.E."/>
            <person name="Missbah El Idrissi M."/>
        </authorList>
    </citation>
    <scope>NUCLEOTIDE SEQUENCE</scope>
    <source>
        <strain evidence="1">LLZ17</strain>
    </source>
</reference>
<organism evidence="1">
    <name type="scientific">Bradyrhizobium sp. LLZ17</name>
    <dbReference type="NCBI Taxonomy" id="3239388"/>
    <lineage>
        <taxon>Bacteria</taxon>
        <taxon>Pseudomonadati</taxon>
        <taxon>Pseudomonadota</taxon>
        <taxon>Alphaproteobacteria</taxon>
        <taxon>Hyphomicrobiales</taxon>
        <taxon>Nitrobacteraceae</taxon>
        <taxon>Bradyrhizobium</taxon>
    </lineage>
</organism>
<evidence type="ECO:0008006" key="2">
    <source>
        <dbReference type="Google" id="ProtNLM"/>
    </source>
</evidence>